<dbReference type="AlphaFoldDB" id="A0A5Q0NYP7"/>
<dbReference type="Proteomes" id="UP000327478">
    <property type="component" value="Chromosome"/>
</dbReference>
<evidence type="ECO:0000256" key="1">
    <source>
        <dbReference type="SAM" id="Phobius"/>
    </source>
</evidence>
<dbReference type="EMBL" id="WITK01000006">
    <property type="protein sequence ID" value="MQW91927.1"/>
    <property type="molecule type" value="Genomic_DNA"/>
</dbReference>
<dbReference type="RefSeq" id="WP_153370258.1">
    <property type="nucleotide sequence ID" value="NZ_CP045650.1"/>
</dbReference>
<organism evidence="2 5">
    <name type="scientific">Acinetobacter wanghuae</name>
    <dbReference type="NCBI Taxonomy" id="2662362"/>
    <lineage>
        <taxon>Bacteria</taxon>
        <taxon>Pseudomonadati</taxon>
        <taxon>Pseudomonadota</taxon>
        <taxon>Gammaproteobacteria</taxon>
        <taxon>Moraxellales</taxon>
        <taxon>Moraxellaceae</taxon>
        <taxon>Acinetobacter</taxon>
    </lineage>
</organism>
<evidence type="ECO:0000313" key="4">
    <source>
        <dbReference type="Proteomes" id="UP000327478"/>
    </source>
</evidence>
<protein>
    <submittedName>
        <fullName evidence="2">Uncharacterized protein</fullName>
    </submittedName>
</protein>
<evidence type="ECO:0000313" key="2">
    <source>
        <dbReference type="EMBL" id="MQW91927.1"/>
    </source>
</evidence>
<keyword evidence="4" id="KW-1185">Reference proteome</keyword>
<keyword evidence="1" id="KW-0812">Transmembrane</keyword>
<name>A0A5Q0NYP7_9GAMM</name>
<accession>A0A5Q0NYP7</accession>
<dbReference type="Proteomes" id="UP000480556">
    <property type="component" value="Unassembled WGS sequence"/>
</dbReference>
<keyword evidence="1" id="KW-0472">Membrane</keyword>
<proteinExistence type="predicted"/>
<gene>
    <name evidence="3" type="ORF">GFH30_00810</name>
    <name evidence="2" type="ORF">GHJ48_05865</name>
</gene>
<dbReference type="EMBL" id="CP045650">
    <property type="protein sequence ID" value="QGA10027.1"/>
    <property type="molecule type" value="Genomic_DNA"/>
</dbReference>
<evidence type="ECO:0000313" key="3">
    <source>
        <dbReference type="EMBL" id="QGA10027.1"/>
    </source>
</evidence>
<sequence length="232" mass="26057">MQFKQAIDLATTQQIDLEITEVEQDQQFWTAIYVIAHQGMSDAQAQLHVQIQAKGALNIANPTVNPWLAQIQATDLPRSDRYLLTDLPTISAAIQQHEQTKIEAPLLQADNPVRVYAQFIDWLPSYNHQDDIHLTLSIPVQHGLYAAAVYVIVGQGAKPEELLKIALQSEASSLHKPQAETIQHEAVSDVVTDTDRTQETTIEHAAESGKKNMILAALAILILAYWLWRRRR</sequence>
<keyword evidence="1" id="KW-1133">Transmembrane helix</keyword>
<feature type="transmembrane region" description="Helical" evidence="1">
    <location>
        <begin position="212"/>
        <end position="228"/>
    </location>
</feature>
<reference evidence="4 5" key="1">
    <citation type="submission" date="2019-10" db="EMBL/GenBank/DDBJ databases">
        <authorList>
            <person name="Dong K."/>
        </authorList>
    </citation>
    <scope>NUCLEOTIDE SEQUENCE [LARGE SCALE GENOMIC DNA]</scope>
    <source>
        <strain evidence="3">Dk386</strain>
        <strain evidence="4">dk386</strain>
        <strain evidence="5">dk771</strain>
        <strain evidence="2">Dk771</strain>
    </source>
</reference>
<evidence type="ECO:0000313" key="5">
    <source>
        <dbReference type="Proteomes" id="UP000480556"/>
    </source>
</evidence>